<dbReference type="GO" id="GO:0016020">
    <property type="term" value="C:membrane"/>
    <property type="evidence" value="ECO:0007669"/>
    <property type="project" value="UniProtKB-SubCell"/>
</dbReference>
<evidence type="ECO:0000313" key="8">
    <source>
        <dbReference type="Proteomes" id="UP000320791"/>
    </source>
</evidence>
<dbReference type="EMBL" id="VOHM01000023">
    <property type="protein sequence ID" value="TWT23072.1"/>
    <property type="molecule type" value="Genomic_DNA"/>
</dbReference>
<dbReference type="CDD" id="cd07042">
    <property type="entry name" value="STAS_SulP_like_sulfate_transporter"/>
    <property type="match status" value="1"/>
</dbReference>
<keyword evidence="2 5" id="KW-0812">Transmembrane</keyword>
<feature type="transmembrane region" description="Helical" evidence="5">
    <location>
        <begin position="191"/>
        <end position="210"/>
    </location>
</feature>
<dbReference type="OrthoDB" id="9769739at2"/>
<organism evidence="7 8">
    <name type="scientific">Corynebacterium canis</name>
    <dbReference type="NCBI Taxonomy" id="679663"/>
    <lineage>
        <taxon>Bacteria</taxon>
        <taxon>Bacillati</taxon>
        <taxon>Actinomycetota</taxon>
        <taxon>Actinomycetes</taxon>
        <taxon>Mycobacteriales</taxon>
        <taxon>Corynebacteriaceae</taxon>
        <taxon>Corynebacterium</taxon>
    </lineage>
</organism>
<feature type="transmembrane region" description="Helical" evidence="5">
    <location>
        <begin position="255"/>
        <end position="279"/>
    </location>
</feature>
<sequence>MSSLGGGEPNPPARAQSAVGFAVLRGYQRRWLRFDVLAGITVAAYLVPQVMAYATIAGLPPVVGLWSAIVPLVLYAFVGTSRCMSVGPESTTALMTAAGIAALAGPNANAERTAQMAALLALTVGAVAIVGFIMRLGFISEFLSKPVLVGYLAGVAVLMVLSQLDTITKIDARGDHDLVAAWDLVRRLGEAHLPTLLLAAGCIVALVLLFRFLPTWPAPLIVIVVSTAIVWAAGLDEQGVKVIGELPRGVPNLGLPALGDINVVALLNAAIGITVVAYSDNMLTARAFRRGKEPRIDANQERLALGLVNIGTGLTGGFPVSSSGSRTVLARVMHARTQVYSLVAAAAVVLTLLFLAPALSHFPAASLGAIVIVAAGKLIDPGEWIRIARFRTSELLLALTTAVAVATLGVLEGIAIAVALSIIDLLRRLTKPNDGVLGYVDGLAGMHNVVDYDVAKQVPGLLVYRYDSPLFFANADDFVTRALAAIDAAPSRVRWFLLNAEANVEIDLTAIDAVNELRKQLKRRGIVFAMARVKRELFRQFEDAGVIDRVGRDRIFPTLPAGVQGYADWVLEQRKLRGE</sequence>
<evidence type="ECO:0000256" key="2">
    <source>
        <dbReference type="ARBA" id="ARBA00022692"/>
    </source>
</evidence>
<dbReference type="Proteomes" id="UP000320791">
    <property type="component" value="Unassembled WGS sequence"/>
</dbReference>
<dbReference type="PANTHER" id="PTHR11814">
    <property type="entry name" value="SULFATE TRANSPORTER"/>
    <property type="match status" value="1"/>
</dbReference>
<keyword evidence="4 5" id="KW-0472">Membrane</keyword>
<dbReference type="PROSITE" id="PS50801">
    <property type="entry name" value="STAS"/>
    <property type="match status" value="1"/>
</dbReference>
<dbReference type="GO" id="GO:0055085">
    <property type="term" value="P:transmembrane transport"/>
    <property type="evidence" value="ECO:0007669"/>
    <property type="project" value="InterPro"/>
</dbReference>
<keyword evidence="3 5" id="KW-1133">Transmembrane helix</keyword>
<comment type="caution">
    <text evidence="7">The sequence shown here is derived from an EMBL/GenBank/DDBJ whole genome shotgun (WGS) entry which is preliminary data.</text>
</comment>
<evidence type="ECO:0000259" key="6">
    <source>
        <dbReference type="PROSITE" id="PS50801"/>
    </source>
</evidence>
<protein>
    <submittedName>
        <fullName evidence="7">SulP family inorganic anion transporter</fullName>
    </submittedName>
</protein>
<name>A0A5C5UBS6_9CORY</name>
<keyword evidence="8" id="KW-1185">Reference proteome</keyword>
<dbReference type="SUPFAM" id="SSF52091">
    <property type="entry name" value="SpoIIaa-like"/>
    <property type="match status" value="1"/>
</dbReference>
<evidence type="ECO:0000256" key="1">
    <source>
        <dbReference type="ARBA" id="ARBA00004141"/>
    </source>
</evidence>
<dbReference type="AlphaFoldDB" id="A0A5C5UBS6"/>
<accession>A0A5C5UBS6</accession>
<feature type="transmembrane region" description="Helical" evidence="5">
    <location>
        <begin position="339"/>
        <end position="356"/>
    </location>
</feature>
<evidence type="ECO:0000256" key="3">
    <source>
        <dbReference type="ARBA" id="ARBA00022989"/>
    </source>
</evidence>
<feature type="transmembrane region" description="Helical" evidence="5">
    <location>
        <begin position="114"/>
        <end position="134"/>
    </location>
</feature>
<evidence type="ECO:0000313" key="7">
    <source>
        <dbReference type="EMBL" id="TWT23072.1"/>
    </source>
</evidence>
<dbReference type="InterPro" id="IPR001902">
    <property type="entry name" value="SLC26A/SulP_fam"/>
</dbReference>
<proteinExistence type="predicted"/>
<dbReference type="Gene3D" id="3.30.750.24">
    <property type="entry name" value="STAS domain"/>
    <property type="match status" value="1"/>
</dbReference>
<comment type="subcellular location">
    <subcellularLocation>
        <location evidence="1">Membrane</location>
        <topology evidence="1">Multi-pass membrane protein</topology>
    </subcellularLocation>
</comment>
<dbReference type="Pfam" id="PF01740">
    <property type="entry name" value="STAS"/>
    <property type="match status" value="1"/>
</dbReference>
<evidence type="ECO:0000256" key="4">
    <source>
        <dbReference type="ARBA" id="ARBA00023136"/>
    </source>
</evidence>
<dbReference type="InterPro" id="IPR036513">
    <property type="entry name" value="STAS_dom_sf"/>
</dbReference>
<feature type="transmembrane region" description="Helical" evidence="5">
    <location>
        <begin position="90"/>
        <end position="108"/>
    </location>
</feature>
<feature type="transmembrane region" description="Helical" evidence="5">
    <location>
        <begin position="217"/>
        <end position="235"/>
    </location>
</feature>
<reference evidence="7 8" key="1">
    <citation type="submission" date="2019-08" db="EMBL/GenBank/DDBJ databases">
        <authorList>
            <person name="Lei W."/>
        </authorList>
    </citation>
    <scope>NUCLEOTIDE SEQUENCE [LARGE SCALE GENOMIC DNA]</scope>
    <source>
        <strain evidence="7 8">CCUG 58627</strain>
    </source>
</reference>
<evidence type="ECO:0000256" key="5">
    <source>
        <dbReference type="SAM" id="Phobius"/>
    </source>
</evidence>
<dbReference type="InterPro" id="IPR002645">
    <property type="entry name" value="STAS_dom"/>
</dbReference>
<dbReference type="NCBIfam" id="TIGR00815">
    <property type="entry name" value="sulP"/>
    <property type="match status" value="1"/>
</dbReference>
<dbReference type="InterPro" id="IPR011547">
    <property type="entry name" value="SLC26A/SulP_dom"/>
</dbReference>
<feature type="transmembrane region" description="Helical" evidence="5">
    <location>
        <begin position="395"/>
        <end position="423"/>
    </location>
</feature>
<dbReference type="Pfam" id="PF00916">
    <property type="entry name" value="Sulfate_transp"/>
    <property type="match status" value="1"/>
</dbReference>
<feature type="domain" description="STAS" evidence="6">
    <location>
        <begin position="451"/>
        <end position="566"/>
    </location>
</feature>
<feature type="transmembrane region" description="Helical" evidence="5">
    <location>
        <begin position="62"/>
        <end position="78"/>
    </location>
</feature>
<feature type="transmembrane region" description="Helical" evidence="5">
    <location>
        <begin position="146"/>
        <end position="164"/>
    </location>
</feature>
<gene>
    <name evidence="7" type="ORF">FRX94_09955</name>
</gene>